<dbReference type="Gene3D" id="3.90.550.10">
    <property type="entry name" value="Spore Coat Polysaccharide Biosynthesis Protein SpsA, Chain A"/>
    <property type="match status" value="1"/>
</dbReference>
<dbReference type="KEGG" id="fop:FNB79_09360"/>
<organism evidence="2 3">
    <name type="scientific">Formosa sediminum</name>
    <dbReference type="NCBI Taxonomy" id="2594004"/>
    <lineage>
        <taxon>Bacteria</taxon>
        <taxon>Pseudomonadati</taxon>
        <taxon>Bacteroidota</taxon>
        <taxon>Flavobacteriia</taxon>
        <taxon>Flavobacteriales</taxon>
        <taxon>Flavobacteriaceae</taxon>
        <taxon>Formosa</taxon>
    </lineage>
</organism>
<dbReference type="Pfam" id="PF00535">
    <property type="entry name" value="Glycos_transf_2"/>
    <property type="match status" value="1"/>
</dbReference>
<dbReference type="Proteomes" id="UP000319209">
    <property type="component" value="Chromosome"/>
</dbReference>
<evidence type="ECO:0000313" key="2">
    <source>
        <dbReference type="EMBL" id="QDO94175.1"/>
    </source>
</evidence>
<dbReference type="EMBL" id="CP041637">
    <property type="protein sequence ID" value="QDO94175.1"/>
    <property type="molecule type" value="Genomic_DNA"/>
</dbReference>
<evidence type="ECO:0000313" key="3">
    <source>
        <dbReference type="Proteomes" id="UP000319209"/>
    </source>
</evidence>
<dbReference type="SUPFAM" id="SSF53448">
    <property type="entry name" value="Nucleotide-diphospho-sugar transferases"/>
    <property type="match status" value="1"/>
</dbReference>
<protein>
    <submittedName>
        <fullName evidence="2">Glycosyltransferase family 2 protein</fullName>
    </submittedName>
</protein>
<dbReference type="OrthoDB" id="1374586at2"/>
<dbReference type="AlphaFoldDB" id="A0A516GRM9"/>
<accession>A0A516GRM9</accession>
<name>A0A516GRM9_9FLAO</name>
<dbReference type="CDD" id="cd00761">
    <property type="entry name" value="Glyco_tranf_GTA_type"/>
    <property type="match status" value="1"/>
</dbReference>
<keyword evidence="3" id="KW-1185">Reference proteome</keyword>
<dbReference type="GO" id="GO:0016740">
    <property type="term" value="F:transferase activity"/>
    <property type="evidence" value="ECO:0007669"/>
    <property type="project" value="UniProtKB-KW"/>
</dbReference>
<dbReference type="InterPro" id="IPR029044">
    <property type="entry name" value="Nucleotide-diphossugar_trans"/>
</dbReference>
<reference evidence="2 3" key="1">
    <citation type="submission" date="2019-07" db="EMBL/GenBank/DDBJ databases">
        <title>Genome sequencing for Formosa sp. PS13.</title>
        <authorList>
            <person name="Park S.-J."/>
        </authorList>
    </citation>
    <scope>NUCLEOTIDE SEQUENCE [LARGE SCALE GENOMIC DNA]</scope>
    <source>
        <strain evidence="2 3">PS13</strain>
    </source>
</reference>
<sequence length="301" mass="35626">MIQYLLAIVIPYYKITFFKQTLESLANQTDKRFKVYIGNDASLENPENLINEYKNKFPIVYKRFSKNLGGISLVKQWERCFKLVENEKWITILGDDDVYGENVVESFYDNLKEIEQERIKVVRFATHKINSESVVFSEIFKHPKKETCLDFFSREVRSSLSEYFFNKKQLLKIGFKDLPLGWSADKLAVFEVSNFNFIFSINEAIISVRISENSISGGKGYDKQKLEAIYKYNYYIIDTYQSECSPSQYLSFSRDLNKSYLNSKIHFLRYLKINYLYLKKGDFSSVYNFQCEVYNSIKLKY</sequence>
<proteinExistence type="predicted"/>
<gene>
    <name evidence="2" type="ORF">FNB79_09360</name>
</gene>
<keyword evidence="2" id="KW-0808">Transferase</keyword>
<evidence type="ECO:0000259" key="1">
    <source>
        <dbReference type="Pfam" id="PF00535"/>
    </source>
</evidence>
<feature type="domain" description="Glycosyltransferase 2-like" evidence="1">
    <location>
        <begin position="8"/>
        <end position="115"/>
    </location>
</feature>
<dbReference type="InterPro" id="IPR001173">
    <property type="entry name" value="Glyco_trans_2-like"/>
</dbReference>